<feature type="domain" description="Glycosyl transferase family 1" evidence="3">
    <location>
        <begin position="203"/>
        <end position="373"/>
    </location>
</feature>
<dbReference type="Pfam" id="PF00534">
    <property type="entry name" value="Glycos_transf_1"/>
    <property type="match status" value="1"/>
</dbReference>
<dbReference type="AlphaFoldDB" id="A0A5S3PTI0"/>
<evidence type="ECO:0000313" key="5">
    <source>
        <dbReference type="Proteomes" id="UP000310314"/>
    </source>
</evidence>
<evidence type="ECO:0000256" key="1">
    <source>
        <dbReference type="ARBA" id="ARBA00022679"/>
    </source>
</evidence>
<proteinExistence type="predicted"/>
<sequence length="393" mass="45672">MKSTIYIYGNLDFSGNSAAAKRMMYYAKALADEKRKVYLLSCSRTKICPENFIEVENGIHLLKSKSYTTSSFSSFLFLRRLYSFSKSKATPASFILYPQAYFFLELWTVFYLIFLKRQKVFYEFNEVKKHYIFLYKSNSSSKIKAFFKTNIHKVLFVILDYLMRFYEGLICISTNIQAYGELYNKNTIRIPILTNPRLKIEHSNKEYADADSFNIGFSGSIVPGKENLIEFVQVINKVQEKGFALKFNLCGTLSEKNSKLMIDSCTQENTINYYGNLNETELSNFLKQQDLLVVPRGYTLQNKYGFSTKLSDYLNHLKVILITDISDNALYIKDGVNGFIVEPNSQEMMFEKLVYIIENFDALKEDIIENAIKTSKESFDFRLYKSELQSFVS</sequence>
<dbReference type="RefSeq" id="WP_138656150.1">
    <property type="nucleotide sequence ID" value="NZ_VATY01000001.1"/>
</dbReference>
<keyword evidence="2" id="KW-1133">Transmembrane helix</keyword>
<evidence type="ECO:0000256" key="2">
    <source>
        <dbReference type="SAM" id="Phobius"/>
    </source>
</evidence>
<organism evidence="4 5">
    <name type="scientific">Maribacter algarum</name>
    <name type="common">ex Zhang et al. 2020</name>
    <dbReference type="NCBI Taxonomy" id="2578118"/>
    <lineage>
        <taxon>Bacteria</taxon>
        <taxon>Pseudomonadati</taxon>
        <taxon>Bacteroidota</taxon>
        <taxon>Flavobacteriia</taxon>
        <taxon>Flavobacteriales</taxon>
        <taxon>Flavobacteriaceae</taxon>
        <taxon>Maribacter</taxon>
    </lineage>
</organism>
<accession>A0A5S3PTI0</accession>
<gene>
    <name evidence="4" type="ORF">FEE95_01975</name>
</gene>
<evidence type="ECO:0000313" key="4">
    <source>
        <dbReference type="EMBL" id="TMM58218.1"/>
    </source>
</evidence>
<dbReference type="EMBL" id="VATY01000001">
    <property type="protein sequence ID" value="TMM58218.1"/>
    <property type="molecule type" value="Genomic_DNA"/>
</dbReference>
<protein>
    <submittedName>
        <fullName evidence="4">Glycosyltransferase</fullName>
    </submittedName>
</protein>
<name>A0A5S3PTI0_9FLAO</name>
<keyword evidence="5" id="KW-1185">Reference proteome</keyword>
<evidence type="ECO:0000259" key="3">
    <source>
        <dbReference type="Pfam" id="PF00534"/>
    </source>
</evidence>
<reference evidence="4 5" key="1">
    <citation type="submission" date="2019-05" db="EMBL/GenBank/DDBJ databases">
        <authorList>
            <person name="Zhang J.-Y."/>
            <person name="Feg X."/>
            <person name="Du Z.-J."/>
        </authorList>
    </citation>
    <scope>NUCLEOTIDE SEQUENCE [LARGE SCALE GENOMIC DNA]</scope>
    <source>
        <strain evidence="4 5">RZ26</strain>
    </source>
</reference>
<dbReference type="Gene3D" id="3.40.50.2000">
    <property type="entry name" value="Glycogen Phosphorylase B"/>
    <property type="match status" value="1"/>
</dbReference>
<keyword evidence="2" id="KW-0472">Membrane</keyword>
<dbReference type="InterPro" id="IPR001296">
    <property type="entry name" value="Glyco_trans_1"/>
</dbReference>
<dbReference type="GO" id="GO:0016757">
    <property type="term" value="F:glycosyltransferase activity"/>
    <property type="evidence" value="ECO:0007669"/>
    <property type="project" value="InterPro"/>
</dbReference>
<feature type="transmembrane region" description="Helical" evidence="2">
    <location>
        <begin position="94"/>
        <end position="114"/>
    </location>
</feature>
<dbReference type="PANTHER" id="PTHR46401:SF2">
    <property type="entry name" value="GLYCOSYLTRANSFERASE WBBK-RELATED"/>
    <property type="match status" value="1"/>
</dbReference>
<dbReference type="GO" id="GO:0009103">
    <property type="term" value="P:lipopolysaccharide biosynthetic process"/>
    <property type="evidence" value="ECO:0007669"/>
    <property type="project" value="TreeGrafter"/>
</dbReference>
<keyword evidence="1 4" id="KW-0808">Transferase</keyword>
<dbReference type="OrthoDB" id="9816564at2"/>
<dbReference type="Proteomes" id="UP000310314">
    <property type="component" value="Unassembled WGS sequence"/>
</dbReference>
<comment type="caution">
    <text evidence="4">The sequence shown here is derived from an EMBL/GenBank/DDBJ whole genome shotgun (WGS) entry which is preliminary data.</text>
</comment>
<keyword evidence="2" id="KW-0812">Transmembrane</keyword>
<dbReference type="PANTHER" id="PTHR46401">
    <property type="entry name" value="GLYCOSYLTRANSFERASE WBBK-RELATED"/>
    <property type="match status" value="1"/>
</dbReference>
<dbReference type="SUPFAM" id="SSF53756">
    <property type="entry name" value="UDP-Glycosyltransferase/glycogen phosphorylase"/>
    <property type="match status" value="1"/>
</dbReference>